<dbReference type="Proteomes" id="UP000812966">
    <property type="component" value="Unassembled WGS sequence"/>
</dbReference>
<comment type="caution">
    <text evidence="2">The sequence shown here is derived from an EMBL/GenBank/DDBJ whole genome shotgun (WGS) entry which is preliminary data.</text>
</comment>
<proteinExistence type="predicted"/>
<accession>A0A8K0NQA3</accession>
<protein>
    <submittedName>
        <fullName evidence="2">Uncharacterized protein</fullName>
    </submittedName>
</protein>
<dbReference type="EMBL" id="JABELV010000232">
    <property type="protein sequence ID" value="KAG7527752.1"/>
    <property type="molecule type" value="Genomic_DNA"/>
</dbReference>
<evidence type="ECO:0000313" key="3">
    <source>
        <dbReference type="Proteomes" id="UP000812966"/>
    </source>
</evidence>
<evidence type="ECO:0000256" key="1">
    <source>
        <dbReference type="SAM" id="MobiDB-lite"/>
    </source>
</evidence>
<feature type="region of interest" description="Disordered" evidence="1">
    <location>
        <begin position="632"/>
        <end position="670"/>
    </location>
</feature>
<sequence>MWSTGLRCRIRSCPGSSGLRAAGLAPRQVARFASQPLVDISAEISAQDQAPRAVFSPHIPVATTIKPRKEENPPPPHLPLPPPLPYSPTSKPFLRHVQILDQSILSRSPEHSWEIFCGLHPDLYSALPLGTVSNLLRCQSQESRRPRRFIRLRRLLGIIHEHKVRLRTGELEQAVGVLIEAAQERMDNEEIFETAMGLLCDSTGGRPEKIDPAVRLAWFEKAYRWQQLQVAKDEPRRTNQQRIMLGWIRTQADKGYLRGLTLQAEYLLPQGRLPLIGQVLEPALELCAYLSQHDLARMEETSRSMIEAHLMGRAGSADMRVKAGNRGIEEFVRSVHEAGMGEVADSICRRSVTAVTGGVPEVASLLEIPSQLIPTDIEQDLTQAQKTLQRCLAHRSAYRYEHLDPVREVLAVSSLVIDRIVASKALLEHSFARSLFRLIMDGPFDVRLDRGYVDIKKAVLHAFRRLSTTDNLTRLPEPIQGDALRALLRFSSRRSDVDLFGHVYRQMVPRHSLPRSWKWSPESHEQFTQLISSALDKRKPVAVTLSVELYVHWLSNGLPPFRPSVTKRLVHALSRLEDENPARRLLALHRGSPGGQARSIVVDLVRQAIADTKSEGVSSVYAEMIVEYERIGRRTTTTGTPGASSSDGDDSVPTGGAMAEYVGGQGVTPW</sequence>
<reference evidence="2" key="1">
    <citation type="submission" date="2020-04" db="EMBL/GenBank/DDBJ databases">
        <title>Analysis of mating type loci in Filobasidium floriforme.</title>
        <authorList>
            <person name="Nowrousian M."/>
        </authorList>
    </citation>
    <scope>NUCLEOTIDE SEQUENCE</scope>
    <source>
        <strain evidence="2">CBS 6242</strain>
    </source>
</reference>
<evidence type="ECO:0000313" key="2">
    <source>
        <dbReference type="EMBL" id="KAG7527752.1"/>
    </source>
</evidence>
<feature type="compositionally biased region" description="Low complexity" evidence="1">
    <location>
        <begin position="635"/>
        <end position="646"/>
    </location>
</feature>
<organism evidence="2 3">
    <name type="scientific">Filobasidium floriforme</name>
    <dbReference type="NCBI Taxonomy" id="5210"/>
    <lineage>
        <taxon>Eukaryota</taxon>
        <taxon>Fungi</taxon>
        <taxon>Dikarya</taxon>
        <taxon>Basidiomycota</taxon>
        <taxon>Agaricomycotina</taxon>
        <taxon>Tremellomycetes</taxon>
        <taxon>Filobasidiales</taxon>
        <taxon>Filobasidiaceae</taxon>
        <taxon>Filobasidium</taxon>
    </lineage>
</organism>
<keyword evidence="3" id="KW-1185">Reference proteome</keyword>
<gene>
    <name evidence="2" type="ORF">FFLO_06614</name>
</gene>
<dbReference type="AlphaFoldDB" id="A0A8K0NQA3"/>
<name>A0A8K0NQA3_9TREE</name>